<evidence type="ECO:0000259" key="1">
    <source>
        <dbReference type="PROSITE" id="PS51412"/>
    </source>
</evidence>
<organism evidence="2 3">
    <name type="scientific">Lentilactobacillus kisonensis DSM 19906 = JCM 15041</name>
    <dbReference type="NCBI Taxonomy" id="1423766"/>
    <lineage>
        <taxon>Bacteria</taxon>
        <taxon>Bacillati</taxon>
        <taxon>Bacillota</taxon>
        <taxon>Bacilli</taxon>
        <taxon>Lactobacillales</taxon>
        <taxon>Lactobacillaceae</taxon>
        <taxon>Lentilactobacillus</taxon>
    </lineage>
</organism>
<proteinExistence type="predicted"/>
<evidence type="ECO:0000313" key="2">
    <source>
        <dbReference type="EMBL" id="KRL18884.1"/>
    </source>
</evidence>
<dbReference type="EMBL" id="AZEB01000054">
    <property type="protein sequence ID" value="KRL18884.1"/>
    <property type="molecule type" value="Genomic_DNA"/>
</dbReference>
<dbReference type="PROSITE" id="PS51412">
    <property type="entry name" value="MACPF_2"/>
    <property type="match status" value="1"/>
</dbReference>
<reference evidence="2 3" key="1">
    <citation type="journal article" date="2015" name="Genome Announc.">
        <title>Expanding the biotechnology potential of lactobacilli through comparative genomics of 213 strains and associated genera.</title>
        <authorList>
            <person name="Sun Z."/>
            <person name="Harris H.M."/>
            <person name="McCann A."/>
            <person name="Guo C."/>
            <person name="Argimon S."/>
            <person name="Zhang W."/>
            <person name="Yang X."/>
            <person name="Jeffery I.B."/>
            <person name="Cooney J.C."/>
            <person name="Kagawa T.F."/>
            <person name="Liu W."/>
            <person name="Song Y."/>
            <person name="Salvetti E."/>
            <person name="Wrobel A."/>
            <person name="Rasinkangas P."/>
            <person name="Parkhill J."/>
            <person name="Rea M.C."/>
            <person name="O'Sullivan O."/>
            <person name="Ritari J."/>
            <person name="Douillard F.P."/>
            <person name="Paul Ross R."/>
            <person name="Yang R."/>
            <person name="Briner A.E."/>
            <person name="Felis G.E."/>
            <person name="de Vos W.M."/>
            <person name="Barrangou R."/>
            <person name="Klaenhammer T.R."/>
            <person name="Caufield P.W."/>
            <person name="Cui Y."/>
            <person name="Zhang H."/>
            <person name="O'Toole P.W."/>
        </authorList>
    </citation>
    <scope>NUCLEOTIDE SEQUENCE [LARGE SCALE GENOMIC DNA]</scope>
    <source>
        <strain evidence="2 3">DSM 19906</strain>
    </source>
</reference>
<sequence length="460" mass="51421">MDTIQEHTEKLVVDNNDFIGRGINLSSAKGPFTADLKSPILKIQAIKKMVSTIESLHGETKVQSSDSLSEVYSKWEISAGVDVKTAFFSGGMEAEFSSVKKQNMCNRFFKGITNIKSQMHTLSAPEANNRSALVDFLIDNNLVNATALKDINNSSYSAQRLFAQYGTHVITQGITGGCISISASYSNNEFLSETDFSASLKFACGFASGQSKGGFSEKDKKIFSNVNLSATSHGGDERIVGTLTNYEKIPDVFERWSTSVENKNHVLTDILAAIPIWEFCSNPNRVNELKKMYTGTNQQRFKTIENFSPSPKEIETVRIDHLYTKKTVGASVRYHYQAMLVNSRDQNVVHVVKERLSPDVYALKLKTSTHEDAYLTVIEQSPFAPGTFTYVAFTGDKDNQHAHFELIPTGANQYLIRSVSTNRYLFYTPESTNPTFFLKVLPRSDSRIHPMSIWKVTPLR</sequence>
<name>A0A0R1NKS8_9LACO</name>
<protein>
    <recommendedName>
        <fullName evidence="1">MACPF domain-containing protein</fullName>
    </recommendedName>
</protein>
<dbReference type="AlphaFoldDB" id="A0A0R1NKS8"/>
<dbReference type="RefSeq" id="WP_056949731.1">
    <property type="nucleotide sequence ID" value="NZ_AZEB01000054.1"/>
</dbReference>
<keyword evidence="3" id="KW-1185">Reference proteome</keyword>
<feature type="domain" description="MACPF" evidence="1">
    <location>
        <begin position="1"/>
        <end position="311"/>
    </location>
</feature>
<dbReference type="Pfam" id="PF01823">
    <property type="entry name" value="MACPF"/>
    <property type="match status" value="1"/>
</dbReference>
<dbReference type="Proteomes" id="UP000051439">
    <property type="component" value="Unassembled WGS sequence"/>
</dbReference>
<gene>
    <name evidence="2" type="ORF">FC98_GL002302</name>
</gene>
<accession>A0A0R1NKS8</accession>
<evidence type="ECO:0000313" key="3">
    <source>
        <dbReference type="Proteomes" id="UP000051439"/>
    </source>
</evidence>
<dbReference type="InterPro" id="IPR020864">
    <property type="entry name" value="MACPF"/>
</dbReference>
<comment type="caution">
    <text evidence="2">The sequence shown here is derived from an EMBL/GenBank/DDBJ whole genome shotgun (WGS) entry which is preliminary data.</text>
</comment>
<dbReference type="PATRIC" id="fig|1423766.4.peg.2387"/>